<dbReference type="AlphaFoldDB" id="A0A397TEP1"/>
<dbReference type="EMBL" id="QKYT01000104">
    <property type="protein sequence ID" value="RIA93431.1"/>
    <property type="molecule type" value="Genomic_DNA"/>
</dbReference>
<evidence type="ECO:0000259" key="3">
    <source>
        <dbReference type="Pfam" id="PF23942"/>
    </source>
</evidence>
<evidence type="ECO:0000313" key="5">
    <source>
        <dbReference type="Proteomes" id="UP000265703"/>
    </source>
</evidence>
<proteinExistence type="predicted"/>
<feature type="domain" description="DUF7276" evidence="2">
    <location>
        <begin position="466"/>
        <end position="697"/>
    </location>
</feature>
<protein>
    <submittedName>
        <fullName evidence="4">Uncharacterized protein</fullName>
    </submittedName>
</protein>
<feature type="domain" description="DUF7277" evidence="3">
    <location>
        <begin position="45"/>
        <end position="216"/>
    </location>
</feature>
<reference evidence="4 5" key="1">
    <citation type="submission" date="2018-06" db="EMBL/GenBank/DDBJ databases">
        <title>Comparative genomics reveals the genomic features of Rhizophagus irregularis, R. cerebriforme, R. diaphanum and Gigaspora rosea, and their symbiotic lifestyle signature.</title>
        <authorList>
            <person name="Morin E."/>
            <person name="San Clemente H."/>
            <person name="Chen E.C.H."/>
            <person name="De La Providencia I."/>
            <person name="Hainaut M."/>
            <person name="Kuo A."/>
            <person name="Kohler A."/>
            <person name="Murat C."/>
            <person name="Tang N."/>
            <person name="Roy S."/>
            <person name="Loubradou J."/>
            <person name="Henrissat B."/>
            <person name="Grigoriev I.V."/>
            <person name="Corradi N."/>
            <person name="Roux C."/>
            <person name="Martin F.M."/>
        </authorList>
    </citation>
    <scope>NUCLEOTIDE SEQUENCE [LARGE SCALE GENOMIC DNA]</scope>
    <source>
        <strain evidence="4 5">DAOM 227022</strain>
    </source>
</reference>
<dbReference type="OrthoDB" id="2339473at2759"/>
<name>A0A397TEP1_9GLOM</name>
<dbReference type="InterPro" id="IPR055700">
    <property type="entry name" value="DUF7276"/>
</dbReference>
<accession>A0A397TEP1</accession>
<dbReference type="InterPro" id="IPR055699">
    <property type="entry name" value="DUF7275"/>
</dbReference>
<sequence>MTDIKPQIFADDLFKILYILINIVKNEGNPPVVVDEPNFSTVRYPVLIGSRAAKWHVPSFREPNDWDLVATASQSILFIHNIMTISFINYIKLFHYKGVGLKIICECVEFHADKNIINFEIELASDKVDLKEMKLNDKIEIDFGENVRELQSMQKKFTTLHNDNISGYSNLRKRVGELVNNTAEIIIKFDNNINIINNDQESDQSKTSAQMILEYCHDVKDVLLFPLTSFPCIVAPLKVLEVLKASHIYWPADFHKNIADLHSLRFILGYNQVPITQRLYSPTRDEPIELILKTRIKETEMMRGVPAAHINLNKTNQEFLDREDDLFVQRFVSHDKLHEYVKYGDCPIHETLKKDKSKAWIKQSLFEQIDYQTQLNCVKEEAMVIALERYLIPMISKNQDTSYRSALVKICTSLTKGWFRQFAIDNYPRLSNLEKDLLSIAHKIINDHPLPQKKQDEPSALLKKWILDPETLSIFEPIYPHTEIISSFDNVRYNPGRNRDFITNRTGIKITSPVNSNISIVAVITTMCIIDFEDCNPGANWSASIVICPNDHLENSSDENYNSDEYFDPLQIHPFIFKYGYEYERKRLDLTSKHIFTLEICASSNGSWGIGDDIWESNSPTVFANSADDIASTLEFPGLTGDLLFKYVLAYLQPTIQNNGSVPLKHNIDRLKAEEIIPVKLPQHLWYDAWNYTLNNREGKWKSNRY</sequence>
<organism evidence="4 5">
    <name type="scientific">Glomus cerebriforme</name>
    <dbReference type="NCBI Taxonomy" id="658196"/>
    <lineage>
        <taxon>Eukaryota</taxon>
        <taxon>Fungi</taxon>
        <taxon>Fungi incertae sedis</taxon>
        <taxon>Mucoromycota</taxon>
        <taxon>Glomeromycotina</taxon>
        <taxon>Glomeromycetes</taxon>
        <taxon>Glomerales</taxon>
        <taxon>Glomeraceae</taxon>
        <taxon>Glomus</taxon>
    </lineage>
</organism>
<comment type="caution">
    <text evidence="4">The sequence shown here is derived from an EMBL/GenBank/DDBJ whole genome shotgun (WGS) entry which is preliminary data.</text>
</comment>
<dbReference type="Pfam" id="PF23942">
    <property type="entry name" value="DUF7277"/>
    <property type="match status" value="1"/>
</dbReference>
<dbReference type="Pfam" id="PF23940">
    <property type="entry name" value="DUF7275"/>
    <property type="match status" value="1"/>
</dbReference>
<gene>
    <name evidence="4" type="ORF">C1645_843443</name>
</gene>
<dbReference type="Proteomes" id="UP000265703">
    <property type="component" value="Unassembled WGS sequence"/>
</dbReference>
<keyword evidence="5" id="KW-1185">Reference proteome</keyword>
<evidence type="ECO:0000259" key="2">
    <source>
        <dbReference type="Pfam" id="PF23941"/>
    </source>
</evidence>
<evidence type="ECO:0000313" key="4">
    <source>
        <dbReference type="EMBL" id="RIA93431.1"/>
    </source>
</evidence>
<dbReference type="Pfam" id="PF23941">
    <property type="entry name" value="DUF7276"/>
    <property type="match status" value="1"/>
</dbReference>
<evidence type="ECO:0000259" key="1">
    <source>
        <dbReference type="Pfam" id="PF23940"/>
    </source>
</evidence>
<feature type="domain" description="DUF7275" evidence="1">
    <location>
        <begin position="239"/>
        <end position="445"/>
    </location>
</feature>
<dbReference type="InterPro" id="IPR055701">
    <property type="entry name" value="DUF7277"/>
</dbReference>